<evidence type="ECO:0000313" key="2">
    <source>
        <dbReference type="EMBL" id="CAD7405586.1"/>
    </source>
</evidence>
<dbReference type="EMBL" id="OC319492">
    <property type="protein sequence ID" value="CAD7405586.1"/>
    <property type="molecule type" value="Genomic_DNA"/>
</dbReference>
<feature type="compositionally biased region" description="Polar residues" evidence="1">
    <location>
        <begin position="175"/>
        <end position="195"/>
    </location>
</feature>
<feature type="region of interest" description="Disordered" evidence="1">
    <location>
        <begin position="173"/>
        <end position="196"/>
    </location>
</feature>
<accession>A0A7R9D1W0</accession>
<sequence>MIRGERVVVADASLRLNAMENSVFEFMDHHSPSSVTSSIAPSPGDHANSSRKYYRKAAHRVRVDFHKVLFLIEHAVDCKRLMNFEGTLFWQFTMLAGESVLKKSGFLGGPVTKILRFPSIESDLLGLTTLLPRNDRSENDLESFQRGVNSVQELSWMDSRELSHRWLQGPHSKSAEQCSLDDSSAPNDTLTYSTQRRSEVIVNRPIQGVTHDGR</sequence>
<reference evidence="2" key="1">
    <citation type="submission" date="2020-11" db="EMBL/GenBank/DDBJ databases">
        <authorList>
            <person name="Tran Van P."/>
        </authorList>
    </citation>
    <scope>NUCLEOTIDE SEQUENCE</scope>
</reference>
<evidence type="ECO:0000256" key="1">
    <source>
        <dbReference type="SAM" id="MobiDB-lite"/>
    </source>
</evidence>
<organism evidence="2">
    <name type="scientific">Timema cristinae</name>
    <name type="common">Walking stick</name>
    <dbReference type="NCBI Taxonomy" id="61476"/>
    <lineage>
        <taxon>Eukaryota</taxon>
        <taxon>Metazoa</taxon>
        <taxon>Ecdysozoa</taxon>
        <taxon>Arthropoda</taxon>
        <taxon>Hexapoda</taxon>
        <taxon>Insecta</taxon>
        <taxon>Pterygota</taxon>
        <taxon>Neoptera</taxon>
        <taxon>Polyneoptera</taxon>
        <taxon>Phasmatodea</taxon>
        <taxon>Timematodea</taxon>
        <taxon>Timematoidea</taxon>
        <taxon>Timematidae</taxon>
        <taxon>Timema</taxon>
    </lineage>
</organism>
<dbReference type="AlphaFoldDB" id="A0A7R9D1W0"/>
<name>A0A7R9D1W0_TIMCR</name>
<protein>
    <submittedName>
        <fullName evidence="2">Uncharacterized protein</fullName>
    </submittedName>
</protein>
<proteinExistence type="predicted"/>
<gene>
    <name evidence="2" type="ORF">TCEB3V08_LOCUS8051</name>
</gene>